<evidence type="ECO:0000313" key="7">
    <source>
        <dbReference type="EMBL" id="RSX55289.1"/>
    </source>
</evidence>
<dbReference type="GO" id="GO:0004414">
    <property type="term" value="F:homoserine O-acetyltransferase activity"/>
    <property type="evidence" value="ECO:0007669"/>
    <property type="project" value="UniProtKB-EC"/>
</dbReference>
<protein>
    <recommendedName>
        <fullName evidence="6">Homoserine O-acetyltransferase</fullName>
        <shortName evidence="6">HAT</shortName>
        <ecNumber evidence="6">2.3.1.31</ecNumber>
    </recommendedName>
    <alternativeName>
        <fullName evidence="6">Homoserine transacetylase</fullName>
        <shortName evidence="6">HTA</shortName>
    </alternativeName>
</protein>
<sequence length="447" mass="50458">MQIHGLPIRFVDLHAAPSSGRAQIHETVDGRGEWGVYDPVPAADRWRMTGKDTVGCDRDPAEVAVTRRSCCRRHLRNRRPRPGGDVDGDVGGPVGRGVGIMGTMPIKIPSGLPARAILDSERIFALEKPEAERQRVRPLRLVILNLMPKKIETETQLLRLISKSPLQVEIDFMKTSTHEGTHVSADHLVTFYQTLDAFRDNYYDGLVVTGAPVEHLPFEDVDYWAEFKEILDWASTHVFSTMYLCWGAMAALHHRYGVRKVNLPEKLFGVFPQYLQDEYCFLTNGFDEICLQPHSRLAGVDEDDVAAVPDLQVLTWGPRSGPGLIATRDFSEVFALGHWEYGKTTLAEEYERDMAKGLTNVPFPENYFPHDDPSLEPLFAWRAHANLLWRNWLNWVYQTTPYDLTEVPGLRAEKRLGTDRSIRHEPGGPRADAFAPFAADGYGVIRG</sequence>
<organism evidence="7 8">
    <name type="scientific">Bifidobacterium samirii</name>
    <dbReference type="NCBI Taxonomy" id="2306974"/>
    <lineage>
        <taxon>Bacteria</taxon>
        <taxon>Bacillati</taxon>
        <taxon>Actinomycetota</taxon>
        <taxon>Actinomycetes</taxon>
        <taxon>Bifidobacteriales</taxon>
        <taxon>Bifidobacteriaceae</taxon>
        <taxon>Bifidobacterium</taxon>
    </lineage>
</organism>
<dbReference type="NCBIfam" id="TIGR01001">
    <property type="entry name" value="metA"/>
    <property type="match status" value="1"/>
</dbReference>
<evidence type="ECO:0000313" key="8">
    <source>
        <dbReference type="Proteomes" id="UP000287470"/>
    </source>
</evidence>
<dbReference type="UniPathway" id="UPA00051">
    <property type="reaction ID" value="UER00074"/>
</dbReference>
<feature type="active site" description="Acyl-thioester intermediate" evidence="6">
    <location>
        <position position="245"/>
    </location>
</feature>
<dbReference type="GO" id="GO:0005737">
    <property type="term" value="C:cytoplasm"/>
    <property type="evidence" value="ECO:0007669"/>
    <property type="project" value="UniProtKB-SubCell"/>
</dbReference>
<dbReference type="InterPro" id="IPR033752">
    <property type="entry name" value="MetA_family"/>
</dbReference>
<evidence type="ECO:0000256" key="3">
    <source>
        <dbReference type="ARBA" id="ARBA00022679"/>
    </source>
</evidence>
<feature type="active site" evidence="6">
    <location>
        <position position="340"/>
    </location>
</feature>
<keyword evidence="6" id="KW-0486">Methionine biosynthesis</keyword>
<dbReference type="InterPro" id="IPR005697">
    <property type="entry name" value="HST_MetA"/>
</dbReference>
<comment type="function">
    <text evidence="6">Transfers an acetyl group from acetyl-CoA to L-homoserine, forming acetyl-L-homoserine.</text>
</comment>
<keyword evidence="3 6" id="KW-0808">Transferase</keyword>
<name>A0A430FR26_9BIFI</name>
<comment type="pathway">
    <text evidence="6">Amino-acid biosynthesis; L-methionine biosynthesis via de novo pathway; O-acetyl-L-homoserine from L-homoserine: step 1/1.</text>
</comment>
<comment type="caution">
    <text evidence="6">Lacks conserved residue(s) required for the propagation of feature annotation.</text>
</comment>
<dbReference type="GO" id="GO:0019281">
    <property type="term" value="P:L-methionine biosynthetic process from homoserine via O-succinyl-L-homoserine and cystathionine"/>
    <property type="evidence" value="ECO:0007669"/>
    <property type="project" value="InterPro"/>
</dbReference>
<feature type="site" description="Important for acyl-CoA specificity" evidence="6">
    <location>
        <position position="214"/>
    </location>
</feature>
<dbReference type="HAMAP" id="MF_00295">
    <property type="entry name" value="MetA_acyltransf"/>
    <property type="match status" value="1"/>
</dbReference>
<comment type="catalytic activity">
    <reaction evidence="5 6">
        <text>L-homoserine + acetyl-CoA = O-acetyl-L-homoserine + CoA</text>
        <dbReference type="Rhea" id="RHEA:13701"/>
        <dbReference type="ChEBI" id="CHEBI:57287"/>
        <dbReference type="ChEBI" id="CHEBI:57288"/>
        <dbReference type="ChEBI" id="CHEBI:57476"/>
        <dbReference type="ChEBI" id="CHEBI:57716"/>
        <dbReference type="EC" id="2.3.1.31"/>
    </reaction>
</comment>
<gene>
    <name evidence="6" type="primary">metAA</name>
    <name evidence="7" type="ORF">D2E24_1424</name>
</gene>
<dbReference type="EMBL" id="QXGK01000014">
    <property type="protein sequence ID" value="RSX55289.1"/>
    <property type="molecule type" value="Genomic_DNA"/>
</dbReference>
<proteinExistence type="inferred from homology"/>
<dbReference type="EC" id="2.3.1.31" evidence="6"/>
<dbReference type="SUPFAM" id="SSF52317">
    <property type="entry name" value="Class I glutamine amidotransferase-like"/>
    <property type="match status" value="1"/>
</dbReference>
<accession>A0A430FR26</accession>
<dbReference type="Pfam" id="PF04204">
    <property type="entry name" value="HTS"/>
    <property type="match status" value="1"/>
</dbReference>
<comment type="subcellular location">
    <subcellularLocation>
        <location evidence="6">Cytoplasm</location>
    </subcellularLocation>
</comment>
<feature type="binding site" evidence="6">
    <location>
        <position position="266"/>
    </location>
    <ligand>
        <name>substrate</name>
    </ligand>
</feature>
<feature type="binding site" evidence="6">
    <location>
        <position position="352"/>
    </location>
    <ligand>
        <name>substrate</name>
    </ligand>
</feature>
<dbReference type="GO" id="GO:0008899">
    <property type="term" value="F:homoserine O-succinyltransferase activity"/>
    <property type="evidence" value="ECO:0007669"/>
    <property type="project" value="UniProtKB-UniRule"/>
</dbReference>
<feature type="active site" description="Proton acceptor" evidence="6">
    <location>
        <position position="338"/>
    </location>
</feature>
<evidence type="ECO:0000256" key="6">
    <source>
        <dbReference type="HAMAP-Rule" id="MF_00295"/>
    </source>
</evidence>
<dbReference type="PANTHER" id="PTHR20919">
    <property type="entry name" value="HOMOSERINE O-SUCCINYLTRANSFERASE"/>
    <property type="match status" value="1"/>
</dbReference>
<evidence type="ECO:0000256" key="5">
    <source>
        <dbReference type="ARBA" id="ARBA00049043"/>
    </source>
</evidence>
<keyword evidence="4 6" id="KW-0012">Acyltransferase</keyword>
<feature type="binding site" evidence="6">
    <location>
        <position position="295"/>
    </location>
    <ligand>
        <name>substrate</name>
    </ligand>
</feature>
<keyword evidence="8" id="KW-1185">Reference proteome</keyword>
<evidence type="ECO:0000256" key="4">
    <source>
        <dbReference type="ARBA" id="ARBA00023315"/>
    </source>
</evidence>
<comment type="caution">
    <text evidence="7">The sequence shown here is derived from an EMBL/GenBank/DDBJ whole genome shotgun (WGS) entry which is preliminary data.</text>
</comment>
<dbReference type="Gene3D" id="3.40.50.880">
    <property type="match status" value="1"/>
</dbReference>
<dbReference type="PANTHER" id="PTHR20919:SF0">
    <property type="entry name" value="HOMOSERINE O-SUCCINYLTRANSFERASE"/>
    <property type="match status" value="1"/>
</dbReference>
<feature type="site" description="Important for substrate specificity" evidence="6">
    <location>
        <position position="295"/>
    </location>
</feature>
<dbReference type="CDD" id="cd03131">
    <property type="entry name" value="GATase1_HTS"/>
    <property type="match status" value="1"/>
</dbReference>
<evidence type="ECO:0000256" key="1">
    <source>
        <dbReference type="ARBA" id="ARBA00022490"/>
    </source>
</evidence>
<reference evidence="7 8" key="1">
    <citation type="submission" date="2018-09" db="EMBL/GenBank/DDBJ databases">
        <title>Characterization of the phylogenetic diversity of five novel species belonging to the genus Bifidobacterium.</title>
        <authorList>
            <person name="Lugli G.A."/>
            <person name="Duranti S."/>
            <person name="Milani C."/>
        </authorList>
    </citation>
    <scope>NUCLEOTIDE SEQUENCE [LARGE SCALE GENOMIC DNA]</scope>
    <source>
        <strain evidence="7 8">2033B</strain>
    </source>
</reference>
<dbReference type="Proteomes" id="UP000287470">
    <property type="component" value="Unassembled WGS sequence"/>
</dbReference>
<evidence type="ECO:0000256" key="2">
    <source>
        <dbReference type="ARBA" id="ARBA00022605"/>
    </source>
</evidence>
<dbReference type="AlphaFoldDB" id="A0A430FR26"/>
<dbReference type="InterPro" id="IPR029062">
    <property type="entry name" value="Class_I_gatase-like"/>
</dbReference>
<keyword evidence="1 6" id="KW-0963">Cytoplasm</keyword>
<keyword evidence="2 6" id="KW-0028">Amino-acid biosynthesis</keyword>
<comment type="similarity">
    <text evidence="6">Belongs to the MetA family.</text>
</comment>